<evidence type="ECO:0000256" key="2">
    <source>
        <dbReference type="ARBA" id="ARBA00022741"/>
    </source>
</evidence>
<reference evidence="7 8" key="1">
    <citation type="submission" date="2021-01" db="EMBL/GenBank/DDBJ databases">
        <title>FDA dAtabase for Regulatory Grade micrObial Sequences (FDA-ARGOS): Supporting development and validation of Infectious Disease Dx tests.</title>
        <authorList>
            <person name="Blissenbach B."/>
            <person name="Krut O."/>
            <person name="Tallon L."/>
            <person name="Sadzewicz L."/>
            <person name="Zhao X."/>
            <person name="Boylan J."/>
            <person name="Ott S."/>
            <person name="Bowen H."/>
            <person name="Vavikolanu K."/>
            <person name="Mehta A."/>
            <person name="Aluvathingal J."/>
            <person name="Nadendla S."/>
            <person name="Yan Y."/>
            <person name="Sichtig H."/>
        </authorList>
    </citation>
    <scope>NUCLEOTIDE SEQUENCE [LARGE SCALE GENOMIC DNA]</scope>
    <source>
        <strain evidence="7 8">FDAARGOS_1081</strain>
    </source>
</reference>
<dbReference type="Pfam" id="PF00183">
    <property type="entry name" value="HSP90"/>
    <property type="match status" value="1"/>
</dbReference>
<evidence type="ECO:0000256" key="5">
    <source>
        <dbReference type="HAMAP-Rule" id="MF_00505"/>
    </source>
</evidence>
<dbReference type="Proteomes" id="UP000595237">
    <property type="component" value="Chromosome"/>
</dbReference>
<keyword evidence="5" id="KW-0346">Stress response</keyword>
<dbReference type="PRINTS" id="PR00775">
    <property type="entry name" value="HEATSHOCK90"/>
</dbReference>
<feature type="domain" description="Histidine kinase/HSP90-like ATPase" evidence="6">
    <location>
        <begin position="27"/>
        <end position="184"/>
    </location>
</feature>
<dbReference type="Gene3D" id="1.20.120.790">
    <property type="entry name" value="Heat shock protein 90, C-terminal domain"/>
    <property type="match status" value="1"/>
</dbReference>
<dbReference type="SUPFAM" id="SSF110942">
    <property type="entry name" value="HSP90 C-terminal domain"/>
    <property type="match status" value="1"/>
</dbReference>
<dbReference type="SUPFAM" id="SSF54211">
    <property type="entry name" value="Ribosomal protein S5 domain 2-like"/>
    <property type="match status" value="1"/>
</dbReference>
<dbReference type="RefSeq" id="WP_020825535.1">
    <property type="nucleotide sequence ID" value="NZ_CAMFKG010000005.1"/>
</dbReference>
<dbReference type="InterPro" id="IPR019805">
    <property type="entry name" value="Heat_shock_protein_90_CS"/>
</dbReference>
<keyword evidence="8" id="KW-1185">Reference proteome</keyword>
<organism evidence="7 8">
    <name type="scientific">Serratia liquefaciens</name>
    <dbReference type="NCBI Taxonomy" id="614"/>
    <lineage>
        <taxon>Bacteria</taxon>
        <taxon>Pseudomonadati</taxon>
        <taxon>Pseudomonadota</taxon>
        <taxon>Gammaproteobacteria</taxon>
        <taxon>Enterobacterales</taxon>
        <taxon>Yersiniaceae</taxon>
        <taxon>Serratia</taxon>
    </lineage>
</organism>
<dbReference type="InterPro" id="IPR036890">
    <property type="entry name" value="HATPase_C_sf"/>
</dbReference>
<dbReference type="NCBIfam" id="NF003555">
    <property type="entry name" value="PRK05218.1"/>
    <property type="match status" value="1"/>
</dbReference>
<dbReference type="Gene3D" id="3.40.50.11260">
    <property type="match status" value="1"/>
</dbReference>
<dbReference type="Gene3D" id="3.30.230.80">
    <property type="match status" value="1"/>
</dbReference>
<feature type="region of interest" description="A; substrate-binding" evidence="5">
    <location>
        <begin position="1"/>
        <end position="334"/>
    </location>
</feature>
<keyword evidence="2 5" id="KW-0547">Nucleotide-binding</keyword>
<dbReference type="EMBL" id="CP068148">
    <property type="protein sequence ID" value="QQU54358.1"/>
    <property type="molecule type" value="Genomic_DNA"/>
</dbReference>
<dbReference type="InterPro" id="IPR003594">
    <property type="entry name" value="HATPase_dom"/>
</dbReference>
<accession>A0ABX7D0M4</accession>
<dbReference type="HAMAP" id="MF_00505">
    <property type="entry name" value="HSP90"/>
    <property type="match status" value="1"/>
</dbReference>
<dbReference type="SMART" id="SM00387">
    <property type="entry name" value="HATPase_c"/>
    <property type="match status" value="1"/>
</dbReference>
<comment type="subcellular location">
    <subcellularLocation>
        <location evidence="5">Cytoplasm</location>
    </subcellularLocation>
</comment>
<keyword evidence="3 5" id="KW-0067">ATP-binding</keyword>
<protein>
    <recommendedName>
        <fullName evidence="5">Chaperone protein HtpG</fullName>
    </recommendedName>
    <alternativeName>
        <fullName evidence="5">Heat shock protein HtpG</fullName>
    </alternativeName>
    <alternativeName>
        <fullName evidence="5">High temperature protein G</fullName>
    </alternativeName>
</protein>
<dbReference type="InterPro" id="IPR020568">
    <property type="entry name" value="Ribosomal_Su5_D2-typ_SF"/>
</dbReference>
<keyword evidence="4 5" id="KW-0143">Chaperone</keyword>
<dbReference type="InterPro" id="IPR001404">
    <property type="entry name" value="Hsp90_fam"/>
</dbReference>
<feature type="region of interest" description="C" evidence="5">
    <location>
        <begin position="550"/>
        <end position="621"/>
    </location>
</feature>
<evidence type="ECO:0000256" key="1">
    <source>
        <dbReference type="ARBA" id="ARBA00008239"/>
    </source>
</evidence>
<comment type="caution">
    <text evidence="5">Lacks conserved residue(s) required for the propagation of feature annotation.</text>
</comment>
<dbReference type="CDD" id="cd16927">
    <property type="entry name" value="HATPase_Hsp90-like"/>
    <property type="match status" value="1"/>
</dbReference>
<dbReference type="InterPro" id="IPR037196">
    <property type="entry name" value="HSP90_C"/>
</dbReference>
<comment type="function">
    <text evidence="5">Molecular chaperone. Has ATPase activity.</text>
</comment>
<dbReference type="Pfam" id="PF13589">
    <property type="entry name" value="HATPase_c_3"/>
    <property type="match status" value="1"/>
</dbReference>
<gene>
    <name evidence="5 7" type="primary">htpG</name>
    <name evidence="7" type="ORF">I6I38_18860</name>
</gene>
<dbReference type="PIRSF" id="PIRSF002583">
    <property type="entry name" value="Hsp90"/>
    <property type="match status" value="1"/>
</dbReference>
<dbReference type="GeneID" id="29905396"/>
<comment type="subunit">
    <text evidence="5">Homodimer.</text>
</comment>
<dbReference type="SUPFAM" id="SSF55874">
    <property type="entry name" value="ATPase domain of HSP90 chaperone/DNA topoisomerase II/histidine kinase"/>
    <property type="match status" value="1"/>
</dbReference>
<dbReference type="InterPro" id="IPR020575">
    <property type="entry name" value="Hsp90_N"/>
</dbReference>
<evidence type="ECO:0000313" key="7">
    <source>
        <dbReference type="EMBL" id="QQU54358.1"/>
    </source>
</evidence>
<evidence type="ECO:0000259" key="6">
    <source>
        <dbReference type="SMART" id="SM00387"/>
    </source>
</evidence>
<evidence type="ECO:0000256" key="4">
    <source>
        <dbReference type="ARBA" id="ARBA00023186"/>
    </source>
</evidence>
<dbReference type="Gene3D" id="3.30.565.10">
    <property type="entry name" value="Histidine kinase-like ATPase, C-terminal domain"/>
    <property type="match status" value="1"/>
</dbReference>
<sequence length="621" mass="70461">MKGQETRGFQSEVKQLLHLMIHSLYSNKEIFLRELISNASDAADKLRFRALSTPELYEGDGELRVRLSFDKEQRTLTIADNGIGMSREEVIENLGTIAKSGTKAFLESIGSDQAKDSQLIGQFGVGFYSAFIVADKVTVRTRAAGAPADQGVFWESVGEGDYTIADISKEDRGTEITLHLREGEDEYLDAWRLRSVIGKYSDHIALPVEIESKNEEDGTVTWEKINKAQALWTRSKADVTDEEYKEFYKHIAHDFTDPLSWSHNRVEGKQEYTSLLYIPAQAPWDMWNRDHKHGLKLYVQRVFIMDDAEQFMPNYLRFVRGLIDSNDLPLNVSREILQDSRVTQNLRGALTKRVLQMLEKLAKDDAEGYQKFWQQFGLVLKEGPAEDGGNKEAIAKLLRFASTHNDSSAQTVSLEEYVGRMAEGQEKIYYITADSYAAAKSSPHLELFRKKGIEVLLLSDRIDEWMMSYLTEFDGKPFQSVSKADDALDKLADETEEQKAAEKQLEPFVDRVKTLLGDRVKDVRLTHRLTDTPAIVITDADEMSTQMAKLFAAAGQEAPAVKYIFELNPEHALVKRASDVGDNEQFAEWIDLLLDQALLAERGTLEDPNQFIRRMNKLLSA</sequence>
<keyword evidence="5" id="KW-0963">Cytoplasm</keyword>
<comment type="similarity">
    <text evidence="1 5">Belongs to the heat shock protein 90 family.</text>
</comment>
<dbReference type="PANTHER" id="PTHR11528">
    <property type="entry name" value="HEAT SHOCK PROTEIN 90 FAMILY MEMBER"/>
    <property type="match status" value="1"/>
</dbReference>
<dbReference type="PROSITE" id="PS00298">
    <property type="entry name" value="HSP90"/>
    <property type="match status" value="1"/>
</dbReference>
<evidence type="ECO:0000256" key="3">
    <source>
        <dbReference type="ARBA" id="ARBA00022840"/>
    </source>
</evidence>
<evidence type="ECO:0000313" key="8">
    <source>
        <dbReference type="Proteomes" id="UP000595237"/>
    </source>
</evidence>
<proteinExistence type="inferred from homology"/>
<name>A0ABX7D0M4_SERLI</name>